<gene>
    <name evidence="2" type="ORF">DFQ06_1104</name>
</gene>
<dbReference type="InterPro" id="IPR002110">
    <property type="entry name" value="Ankyrin_rpt"/>
</dbReference>
<dbReference type="AlphaFoldDB" id="A0A4R8MEA7"/>
<evidence type="ECO:0000256" key="1">
    <source>
        <dbReference type="PROSITE-ProRule" id="PRU00023"/>
    </source>
</evidence>
<feature type="repeat" description="ANK" evidence="1">
    <location>
        <begin position="73"/>
        <end position="106"/>
    </location>
</feature>
<proteinExistence type="predicted"/>
<dbReference type="SMART" id="SM00248">
    <property type="entry name" value="ANK"/>
    <property type="match status" value="3"/>
</dbReference>
<dbReference type="PANTHER" id="PTHR24183:SF1">
    <property type="entry name" value="FIBRONECTIN TYPE 3 AND ANKYRIN REPEAT DOMAINS PROTEIN 1"/>
    <property type="match status" value="1"/>
</dbReference>
<dbReference type="RefSeq" id="WP_133966468.1">
    <property type="nucleotide sequence ID" value="NZ_SORL01000007.1"/>
</dbReference>
<dbReference type="Gene3D" id="1.25.40.20">
    <property type="entry name" value="Ankyrin repeat-containing domain"/>
    <property type="match status" value="1"/>
</dbReference>
<keyword evidence="3" id="KW-1185">Reference proteome</keyword>
<comment type="caution">
    <text evidence="2">The sequence shown here is derived from an EMBL/GenBank/DDBJ whole genome shotgun (WGS) entry which is preliminary data.</text>
</comment>
<dbReference type="SUPFAM" id="SSF48403">
    <property type="entry name" value="Ankyrin repeat"/>
    <property type="match status" value="1"/>
</dbReference>
<dbReference type="PROSITE" id="PS50297">
    <property type="entry name" value="ANK_REP_REGION"/>
    <property type="match status" value="1"/>
</dbReference>
<organism evidence="2 3">
    <name type="scientific">Algibacter lectus</name>
    <dbReference type="NCBI Taxonomy" id="221126"/>
    <lineage>
        <taxon>Bacteria</taxon>
        <taxon>Pseudomonadati</taxon>
        <taxon>Bacteroidota</taxon>
        <taxon>Flavobacteriia</taxon>
        <taxon>Flavobacteriales</taxon>
        <taxon>Flavobacteriaceae</taxon>
        <taxon>Algibacter</taxon>
    </lineage>
</organism>
<evidence type="ECO:0000313" key="3">
    <source>
        <dbReference type="Proteomes" id="UP000294824"/>
    </source>
</evidence>
<sequence>MPLNMSIDEDKLIKALVQDDFTQIEKLITEYGVNATDSFGRSFLINCVIKNKYNFVKKLLEYDNIDVNIQDENGFTAIHFAIEEGYPKILKEILSTKGVNINLKDKFGNTPLWRAVHNKPEEKESIWMLIKNKANVNIENEYGISALKIMQEDDEDGQYSYKDIFEYIKEE</sequence>
<name>A0A4R8MEA7_9FLAO</name>
<dbReference type="Proteomes" id="UP000294824">
    <property type="component" value="Unassembled WGS sequence"/>
</dbReference>
<evidence type="ECO:0000313" key="2">
    <source>
        <dbReference type="EMBL" id="TDY64199.1"/>
    </source>
</evidence>
<dbReference type="PROSITE" id="PS50088">
    <property type="entry name" value="ANK_REPEAT"/>
    <property type="match status" value="1"/>
</dbReference>
<dbReference type="InterPro" id="IPR036770">
    <property type="entry name" value="Ankyrin_rpt-contain_sf"/>
</dbReference>
<protein>
    <submittedName>
        <fullName evidence="2">Ankyrin repeat protein</fullName>
    </submittedName>
</protein>
<accession>A0A4R8MEA7</accession>
<reference evidence="2 3" key="1">
    <citation type="submission" date="2019-03" db="EMBL/GenBank/DDBJ databases">
        <title>Genomic Encyclopedia of Type Strains, Phase III (KMG-III): the genomes of soil and plant-associated and newly described type strains.</title>
        <authorList>
            <person name="Whitman W."/>
        </authorList>
    </citation>
    <scope>NUCLEOTIDE SEQUENCE [LARGE SCALE GENOMIC DNA]</scope>
    <source>
        <strain evidence="2 3">CECT 8301</strain>
    </source>
</reference>
<dbReference type="EMBL" id="SORL01000007">
    <property type="protein sequence ID" value="TDY64199.1"/>
    <property type="molecule type" value="Genomic_DNA"/>
</dbReference>
<keyword evidence="1" id="KW-0040">ANK repeat</keyword>
<dbReference type="PANTHER" id="PTHR24183">
    <property type="entry name" value="FIBRONECTIN TYPE 3 AND ANKYRIN REPEAT DOMAINS PROTEIN 1"/>
    <property type="match status" value="1"/>
</dbReference>
<dbReference type="Pfam" id="PF00023">
    <property type="entry name" value="Ank"/>
    <property type="match status" value="1"/>
</dbReference>
<dbReference type="Pfam" id="PF12796">
    <property type="entry name" value="Ank_2"/>
    <property type="match status" value="1"/>
</dbReference>